<dbReference type="SUPFAM" id="SSF54565">
    <property type="entry name" value="Ribosomal protein S16"/>
    <property type="match status" value="1"/>
</dbReference>
<evidence type="ECO:0000313" key="5">
    <source>
        <dbReference type="EMBL" id="MCI8283326.1"/>
    </source>
</evidence>
<evidence type="ECO:0000313" key="4">
    <source>
        <dbReference type="EMBL" id="ASU14453.1"/>
    </source>
</evidence>
<name>A0A223MAA8_MESHO</name>
<comment type="similarity">
    <text evidence="3">Belongs to the bacterial ribosomal protein bS16 family.</text>
</comment>
<reference evidence="4 6" key="1">
    <citation type="submission" date="2017-08" db="EMBL/GenBank/DDBJ databases">
        <title>The complete genome sequence of a Mycoplasma hyopneumoniae isolate in Korea.</title>
        <authorList>
            <person name="Han J."/>
            <person name="Lee N."/>
        </authorList>
    </citation>
    <scope>NUCLEOTIDE SEQUENCE [LARGE SCALE GENOMIC DNA]</scope>
    <source>
        <strain evidence="4 6">KM014</strain>
    </source>
</reference>
<dbReference type="AlphaFoldDB" id="A0A223MAA8"/>
<dbReference type="Proteomes" id="UP000215452">
    <property type="component" value="Chromosome"/>
</dbReference>
<evidence type="ECO:0000256" key="2">
    <source>
        <dbReference type="ARBA" id="ARBA00023274"/>
    </source>
</evidence>
<proteinExistence type="inferred from homology"/>
<reference evidence="5 7" key="2">
    <citation type="submission" date="2019-05" db="EMBL/GenBank/DDBJ databases">
        <title>Genome sequencing and assembly of Mycoplasma hyopneumoniae strains UFV01 and UFV02.</title>
        <authorList>
            <person name="De Souza L.F."/>
            <person name="Gonzaga N.F."/>
            <person name="Santos M.R."/>
            <person name="Deeney A.S."/>
            <person name="Vidigal P.M.P."/>
            <person name="Moreira M.A.S."/>
            <person name="Fietto J.R.L."/>
            <person name="Bressan G.C."/>
            <person name="Rycroft A.N."/>
            <person name="Silva Junior A."/>
        </authorList>
    </citation>
    <scope>NUCLEOTIDE SEQUENCE [LARGE SCALE GENOMIC DNA]</scope>
    <source>
        <strain evidence="5 7">UFV01</strain>
    </source>
</reference>
<gene>
    <name evidence="3 4" type="primary">rpsP</name>
    <name evidence="4" type="ORF">CIB43_00562</name>
    <name evidence="5" type="ORF">FEF30_01890</name>
</gene>
<evidence type="ECO:0000313" key="6">
    <source>
        <dbReference type="Proteomes" id="UP000215452"/>
    </source>
</evidence>
<dbReference type="GO" id="GO:0005737">
    <property type="term" value="C:cytoplasm"/>
    <property type="evidence" value="ECO:0007669"/>
    <property type="project" value="UniProtKB-ARBA"/>
</dbReference>
<dbReference type="GeneID" id="41334589"/>
<dbReference type="PANTHER" id="PTHR12919:SF20">
    <property type="entry name" value="SMALL RIBOSOMAL SUBUNIT PROTEIN BS16M"/>
    <property type="match status" value="1"/>
</dbReference>
<dbReference type="PANTHER" id="PTHR12919">
    <property type="entry name" value="30S RIBOSOMAL PROTEIN S16"/>
    <property type="match status" value="1"/>
</dbReference>
<dbReference type="GO" id="GO:0015935">
    <property type="term" value="C:small ribosomal subunit"/>
    <property type="evidence" value="ECO:0007669"/>
    <property type="project" value="TreeGrafter"/>
</dbReference>
<organism evidence="4 6">
    <name type="scientific">Mesomycoplasma hyopneumoniae</name>
    <name type="common">Mycoplasma hyopneumoniae</name>
    <dbReference type="NCBI Taxonomy" id="2099"/>
    <lineage>
        <taxon>Bacteria</taxon>
        <taxon>Bacillati</taxon>
        <taxon>Mycoplasmatota</taxon>
        <taxon>Mycoplasmoidales</taxon>
        <taxon>Metamycoplasmataceae</taxon>
        <taxon>Mesomycoplasma</taxon>
    </lineage>
</organism>
<keyword evidence="2 3" id="KW-0687">Ribonucleoprotein</keyword>
<dbReference type="EMBL" id="VBRW01000004">
    <property type="protein sequence ID" value="MCI8283326.1"/>
    <property type="molecule type" value="Genomic_DNA"/>
</dbReference>
<dbReference type="RefSeq" id="WP_011205932.1">
    <property type="nucleotide sequence ID" value="NZ_CP034597.1"/>
</dbReference>
<dbReference type="InterPro" id="IPR000307">
    <property type="entry name" value="Ribosomal_bS16"/>
</dbReference>
<dbReference type="NCBIfam" id="TIGR00002">
    <property type="entry name" value="S16"/>
    <property type="match status" value="1"/>
</dbReference>
<evidence type="ECO:0000256" key="3">
    <source>
        <dbReference type="HAMAP-Rule" id="MF_00385"/>
    </source>
</evidence>
<dbReference type="Proteomes" id="UP001203104">
    <property type="component" value="Unassembled WGS sequence"/>
</dbReference>
<evidence type="ECO:0000313" key="7">
    <source>
        <dbReference type="Proteomes" id="UP001203104"/>
    </source>
</evidence>
<dbReference type="Gene3D" id="3.30.1320.10">
    <property type="match status" value="1"/>
</dbReference>
<dbReference type="GO" id="GO:0006412">
    <property type="term" value="P:translation"/>
    <property type="evidence" value="ECO:0007669"/>
    <property type="project" value="UniProtKB-UniRule"/>
</dbReference>
<dbReference type="SMR" id="A0A223MAA8"/>
<dbReference type="HAMAP" id="MF_00385">
    <property type="entry name" value="Ribosomal_bS16"/>
    <property type="match status" value="1"/>
</dbReference>
<protein>
    <recommendedName>
        <fullName evidence="3">Small ribosomal subunit protein bS16</fullName>
    </recommendedName>
</protein>
<evidence type="ECO:0000256" key="1">
    <source>
        <dbReference type="ARBA" id="ARBA00022980"/>
    </source>
</evidence>
<accession>A0A223MAA8</accession>
<dbReference type="GO" id="GO:0003735">
    <property type="term" value="F:structural constituent of ribosome"/>
    <property type="evidence" value="ECO:0007669"/>
    <property type="project" value="InterPro"/>
</dbReference>
<dbReference type="OMA" id="GFYNPIA"/>
<dbReference type="InterPro" id="IPR023803">
    <property type="entry name" value="Ribosomal_bS16_dom_sf"/>
</dbReference>
<dbReference type="Pfam" id="PF00886">
    <property type="entry name" value="Ribosomal_S16"/>
    <property type="match status" value="1"/>
</dbReference>
<keyword evidence="1 3" id="KW-0689">Ribosomal protein</keyword>
<dbReference type="EMBL" id="CP022714">
    <property type="protein sequence ID" value="ASU14453.1"/>
    <property type="molecule type" value="Genomic_DNA"/>
</dbReference>
<sequence length="88" mass="10354">MVRIRLQRMGSKFNPFYKIVVADARAPRDGRFIEALGYYNPQQKFAKVNLEKTYRWLHIGAQVTQTVRNIFSKKGVFKNFLEQKSSRA</sequence>